<dbReference type="GO" id="GO:0004180">
    <property type="term" value="F:carboxypeptidase activity"/>
    <property type="evidence" value="ECO:0007669"/>
    <property type="project" value="UniProtKB-KW"/>
</dbReference>
<comment type="catalytic activity">
    <reaction evidence="11">
        <text>[GlcNAc-(1-&gt;4)-Mur2Ac(oyl-L-Ala-gamma-D-Glu-L-Lys-D-Ala-D-Ala)](n)-di-trans,octa-cis-undecaprenyl diphosphate + beta-D-GlcNAc-(1-&gt;4)-Mur2Ac(oyl-L-Ala-gamma-D-Glu-L-Lys-D-Ala-D-Ala)-di-trans,octa-cis-undecaprenyl diphosphate = [GlcNAc-(1-&gt;4)-Mur2Ac(oyl-L-Ala-gamma-D-Glu-L-Lys-D-Ala-D-Ala)](n+1)-di-trans,octa-cis-undecaprenyl diphosphate + di-trans,octa-cis-undecaprenyl diphosphate + H(+)</text>
        <dbReference type="Rhea" id="RHEA:23708"/>
        <dbReference type="Rhea" id="RHEA-COMP:9602"/>
        <dbReference type="Rhea" id="RHEA-COMP:9603"/>
        <dbReference type="ChEBI" id="CHEBI:15378"/>
        <dbReference type="ChEBI" id="CHEBI:58405"/>
        <dbReference type="ChEBI" id="CHEBI:60033"/>
        <dbReference type="ChEBI" id="CHEBI:78435"/>
        <dbReference type="EC" id="2.4.99.28"/>
    </reaction>
</comment>
<organism evidence="15 16">
    <name type="scientific">Legionella brunensis</name>
    <dbReference type="NCBI Taxonomy" id="29422"/>
    <lineage>
        <taxon>Bacteria</taxon>
        <taxon>Pseudomonadati</taxon>
        <taxon>Pseudomonadota</taxon>
        <taxon>Gammaproteobacteria</taxon>
        <taxon>Legionellales</taxon>
        <taxon>Legionellaceae</taxon>
        <taxon>Legionella</taxon>
    </lineage>
</organism>
<evidence type="ECO:0000256" key="9">
    <source>
        <dbReference type="ARBA" id="ARBA00023268"/>
    </source>
</evidence>
<evidence type="ECO:0000256" key="5">
    <source>
        <dbReference type="ARBA" id="ARBA00022670"/>
    </source>
</evidence>
<evidence type="ECO:0000313" key="15">
    <source>
        <dbReference type="EMBL" id="KTC86787.1"/>
    </source>
</evidence>
<dbReference type="PATRIC" id="fig|29422.6.peg.762"/>
<keyword evidence="5" id="KW-0645">Protease</keyword>
<dbReference type="Proteomes" id="UP000054742">
    <property type="component" value="Unassembled WGS sequence"/>
</dbReference>
<sequence>MKRLLKLVCLTFVILLIGAWALLFFLPKPPLLNGISFSTAVYDSQHHLLRLTLSHDDKYRRFTPLSQISPQLIATTLLQEDQYFYWHYGVNPLAMLKAGWQTYFVKSRRMGASTITMQVARIRYGINSKKLSGKIWQVIRALQLEMHYSKKQILEAYLNLAPYGSNIEGVGAASLVYFDKPPEKIGLSEALTLSVIPQNPIKRNPRNENLKEIRNKLFARWLTEHPEDKNKEASINLPIDMRSLHDMPFIAPHLVYSALNDFSFKKQDVVTTLDIHLQNILAKITRQYIARKKNLGVYNASVLLVDTHDMSVKGLIGSVDFFNKNIDGQINGTETKRSPGSTLKPFVYGLAFDQGLIHPYTVLKDIPHSFGSYNPENFDYDFMGPIKAKDALVLSRNIPAVYLASQLSNPSLHQFLQEAHVSNLKPESYYGLALTLGGVELSMQELTSLYAMLVNRGVWHALRMREDEPSDTGKQLLSPEASFLILDILKDTPRPESNSFSKLSHPLSVSWKTGTSSGYRDAWSVGAFGPYVLAVWIGNFNNKGNPAFVGKNIAAPLFFEIIDAIEQEKGTLPMIEQYPEHLRLTRVEVCKASGMLPTRYCHDTEMTWFIPGKSPIKSDTIYREVAINKDTGLRTCHFNENTRFEVYEFWPTDLLKIFKQAGIQRRIPPAYEPSCSSIGNSGMSPQITSPQTELSYVVRAHSPKETQIPLTAVTDADIRKIYWFINDVFVGKTSPDKPFLWTAKTGKFIVRVVDDHGLSDAREIIVQVAG</sequence>
<dbReference type="AlphaFoldDB" id="A0A0W0SU31"/>
<dbReference type="NCBIfam" id="TIGR02073">
    <property type="entry name" value="PBP_1c"/>
    <property type="match status" value="1"/>
</dbReference>
<dbReference type="SUPFAM" id="SSF53955">
    <property type="entry name" value="Lysozyme-like"/>
    <property type="match status" value="1"/>
</dbReference>
<dbReference type="EMBL" id="LNXV01000004">
    <property type="protein sequence ID" value="KTC86787.1"/>
    <property type="molecule type" value="Genomic_DNA"/>
</dbReference>
<dbReference type="EC" id="2.4.99.28" evidence="10"/>
<keyword evidence="8" id="KW-0378">Hydrolase</keyword>
<protein>
    <recommendedName>
        <fullName evidence="10">peptidoglycan glycosyltransferase</fullName>
        <ecNumber evidence="10">2.4.99.28</ecNumber>
    </recommendedName>
</protein>
<evidence type="ECO:0000313" key="16">
    <source>
        <dbReference type="Proteomes" id="UP000054742"/>
    </source>
</evidence>
<dbReference type="GO" id="GO:0009252">
    <property type="term" value="P:peptidoglycan biosynthetic process"/>
    <property type="evidence" value="ECO:0007669"/>
    <property type="project" value="UniProtKB-UniPathway"/>
</dbReference>
<dbReference type="Pfam" id="PF00905">
    <property type="entry name" value="Transpeptidase"/>
    <property type="match status" value="1"/>
</dbReference>
<dbReference type="Pfam" id="PF06832">
    <property type="entry name" value="BiPBP_C"/>
    <property type="match status" value="1"/>
</dbReference>
<evidence type="ECO:0000259" key="12">
    <source>
        <dbReference type="Pfam" id="PF00905"/>
    </source>
</evidence>
<dbReference type="Gene3D" id="3.40.710.10">
    <property type="entry name" value="DD-peptidase/beta-lactamase superfamily"/>
    <property type="match status" value="1"/>
</dbReference>
<dbReference type="InterPro" id="IPR023346">
    <property type="entry name" value="Lysozyme-like_dom_sf"/>
</dbReference>
<evidence type="ECO:0000256" key="2">
    <source>
        <dbReference type="ARBA" id="ARBA00007090"/>
    </source>
</evidence>
<dbReference type="GO" id="GO:0008955">
    <property type="term" value="F:peptidoglycan glycosyltransferase activity"/>
    <property type="evidence" value="ECO:0007669"/>
    <property type="project" value="UniProtKB-EC"/>
</dbReference>
<dbReference type="RefSeq" id="WP_058440807.1">
    <property type="nucleotide sequence ID" value="NZ_CAAAHU010000022.1"/>
</dbReference>
<keyword evidence="9" id="KW-0511">Multifunctional enzyme</keyword>
<dbReference type="PANTHER" id="PTHR32282:SF15">
    <property type="entry name" value="PENICILLIN-BINDING PROTEIN 1C"/>
    <property type="match status" value="1"/>
</dbReference>
<dbReference type="InterPro" id="IPR012338">
    <property type="entry name" value="Beta-lactam/transpept-like"/>
</dbReference>
<dbReference type="GO" id="GO:0008658">
    <property type="term" value="F:penicillin binding"/>
    <property type="evidence" value="ECO:0007669"/>
    <property type="project" value="InterPro"/>
</dbReference>
<reference evidence="15 16" key="1">
    <citation type="submission" date="2015-11" db="EMBL/GenBank/DDBJ databases">
        <title>Genomic analysis of 38 Legionella species identifies large and diverse effector repertoires.</title>
        <authorList>
            <person name="Burstein D."/>
            <person name="Amaro F."/>
            <person name="Zusman T."/>
            <person name="Lifshitz Z."/>
            <person name="Cohen O."/>
            <person name="Gilbert J.A."/>
            <person name="Pupko T."/>
            <person name="Shuman H.A."/>
            <person name="Segal G."/>
        </authorList>
    </citation>
    <scope>NUCLEOTIDE SEQUENCE [LARGE SCALE GENOMIC DNA]</scope>
    <source>
        <strain evidence="15 16">ATCC 43878</strain>
    </source>
</reference>
<evidence type="ECO:0000256" key="1">
    <source>
        <dbReference type="ARBA" id="ARBA00004752"/>
    </source>
</evidence>
<evidence type="ECO:0000256" key="11">
    <source>
        <dbReference type="ARBA" id="ARBA00049902"/>
    </source>
</evidence>
<name>A0A0W0SU31_9GAMM</name>
<dbReference type="Pfam" id="PF00912">
    <property type="entry name" value="Transgly"/>
    <property type="match status" value="1"/>
</dbReference>
<dbReference type="InterPro" id="IPR036950">
    <property type="entry name" value="PBP_transglycosylase"/>
</dbReference>
<keyword evidence="4" id="KW-0121">Carboxypeptidase</keyword>
<dbReference type="OrthoDB" id="9766909at2"/>
<comment type="caution">
    <text evidence="15">The sequence shown here is derived from an EMBL/GenBank/DDBJ whole genome shotgun (WGS) entry which is preliminary data.</text>
</comment>
<evidence type="ECO:0000256" key="7">
    <source>
        <dbReference type="ARBA" id="ARBA00022679"/>
    </source>
</evidence>
<dbReference type="InterPro" id="IPR011815">
    <property type="entry name" value="PBP_1c"/>
</dbReference>
<dbReference type="SUPFAM" id="SSF56601">
    <property type="entry name" value="beta-lactamase/transpeptidase-like"/>
    <property type="match status" value="1"/>
</dbReference>
<evidence type="ECO:0000256" key="3">
    <source>
        <dbReference type="ARBA" id="ARBA00007739"/>
    </source>
</evidence>
<dbReference type="InterPro" id="IPR001264">
    <property type="entry name" value="Glyco_trans_51"/>
</dbReference>
<gene>
    <name evidence="15" type="primary">pbpC</name>
    <name evidence="15" type="ORF">Lbru_0728</name>
</gene>
<comment type="similarity">
    <text evidence="3">In the N-terminal section; belongs to the glycosyltransferase 51 family.</text>
</comment>
<dbReference type="InterPro" id="IPR009647">
    <property type="entry name" value="PBP_C"/>
</dbReference>
<keyword evidence="7" id="KW-0808">Transferase</keyword>
<evidence type="ECO:0000256" key="6">
    <source>
        <dbReference type="ARBA" id="ARBA00022676"/>
    </source>
</evidence>
<dbReference type="InterPro" id="IPR001460">
    <property type="entry name" value="PCN-bd_Tpept"/>
</dbReference>
<comment type="similarity">
    <text evidence="2">In the C-terminal section; belongs to the transpeptidase family.</text>
</comment>
<evidence type="ECO:0000259" key="13">
    <source>
        <dbReference type="Pfam" id="PF00912"/>
    </source>
</evidence>
<feature type="domain" description="Glycosyl transferase family 51" evidence="13">
    <location>
        <begin position="56"/>
        <end position="214"/>
    </location>
</feature>
<dbReference type="Gene3D" id="1.10.3810.10">
    <property type="entry name" value="Biosynthetic peptidoglycan transglycosylase-like"/>
    <property type="match status" value="1"/>
</dbReference>
<keyword evidence="6" id="KW-0328">Glycosyltransferase</keyword>
<dbReference type="InterPro" id="IPR050396">
    <property type="entry name" value="Glycosyltr_51/Transpeptidase"/>
</dbReference>
<dbReference type="GO" id="GO:0030288">
    <property type="term" value="C:outer membrane-bounded periplasmic space"/>
    <property type="evidence" value="ECO:0007669"/>
    <property type="project" value="TreeGrafter"/>
</dbReference>
<comment type="pathway">
    <text evidence="1">Cell wall biogenesis; peptidoglycan biosynthesis.</text>
</comment>
<feature type="domain" description="Penicillin-binding C-terminal" evidence="14">
    <location>
        <begin position="682"/>
        <end position="761"/>
    </location>
</feature>
<feature type="domain" description="Penicillin-binding protein transpeptidase" evidence="12">
    <location>
        <begin position="329"/>
        <end position="521"/>
    </location>
</feature>
<dbReference type="STRING" id="29422.Lbru_0728"/>
<dbReference type="PANTHER" id="PTHR32282">
    <property type="entry name" value="BINDING PROTEIN TRANSPEPTIDASE, PUTATIVE-RELATED"/>
    <property type="match status" value="1"/>
</dbReference>
<dbReference type="UniPathway" id="UPA00219"/>
<evidence type="ECO:0000256" key="4">
    <source>
        <dbReference type="ARBA" id="ARBA00022645"/>
    </source>
</evidence>
<evidence type="ECO:0000259" key="14">
    <source>
        <dbReference type="Pfam" id="PF06832"/>
    </source>
</evidence>
<dbReference type="GO" id="GO:0006508">
    <property type="term" value="P:proteolysis"/>
    <property type="evidence" value="ECO:0007669"/>
    <property type="project" value="UniProtKB-KW"/>
</dbReference>
<evidence type="ECO:0000256" key="8">
    <source>
        <dbReference type="ARBA" id="ARBA00022801"/>
    </source>
</evidence>
<evidence type="ECO:0000256" key="10">
    <source>
        <dbReference type="ARBA" id="ARBA00044770"/>
    </source>
</evidence>
<accession>A0A0W0SU31</accession>
<proteinExistence type="inferred from homology"/>
<keyword evidence="16" id="KW-1185">Reference proteome</keyword>